<gene>
    <name evidence="2" type="ORF">GCM10023167_00810</name>
</gene>
<dbReference type="Pfam" id="PF00462">
    <property type="entry name" value="Glutaredoxin"/>
    <property type="match status" value="1"/>
</dbReference>
<dbReference type="Gene3D" id="3.40.30.10">
    <property type="entry name" value="Glutaredoxin"/>
    <property type="match status" value="1"/>
</dbReference>
<accession>A0ABP8J0L8</accession>
<evidence type="ECO:0000313" key="3">
    <source>
        <dbReference type="Proteomes" id="UP001500642"/>
    </source>
</evidence>
<evidence type="ECO:0000313" key="2">
    <source>
        <dbReference type="EMBL" id="GAA4382394.1"/>
    </source>
</evidence>
<dbReference type="CDD" id="cd02976">
    <property type="entry name" value="NrdH"/>
    <property type="match status" value="1"/>
</dbReference>
<comment type="caution">
    <text evidence="2">The sequence shown here is derived from an EMBL/GenBank/DDBJ whole genome shotgun (WGS) entry which is preliminary data.</text>
</comment>
<keyword evidence="3" id="KW-1185">Reference proteome</keyword>
<dbReference type="PROSITE" id="PS00194">
    <property type="entry name" value="THIOREDOXIN_1"/>
    <property type="match status" value="1"/>
</dbReference>
<dbReference type="InterPro" id="IPR036249">
    <property type="entry name" value="Thioredoxin-like_sf"/>
</dbReference>
<proteinExistence type="predicted"/>
<sequence length="92" mass="9887">MSVNVEEFLPETGSVTMFTTSWCGYCKRLRPQLDQAEIPVTEVNIETIDNGAAVVEQANGGNQTVPTLLFSDGTTLTNPSRAQVQDKLAAIG</sequence>
<evidence type="ECO:0000259" key="1">
    <source>
        <dbReference type="Pfam" id="PF00462"/>
    </source>
</evidence>
<dbReference type="Proteomes" id="UP001500642">
    <property type="component" value="Unassembled WGS sequence"/>
</dbReference>
<organism evidence="2 3">
    <name type="scientific">Brevibacterium pityocampae</name>
    <dbReference type="NCBI Taxonomy" id="506594"/>
    <lineage>
        <taxon>Bacteria</taxon>
        <taxon>Bacillati</taxon>
        <taxon>Actinomycetota</taxon>
        <taxon>Actinomycetes</taxon>
        <taxon>Micrococcales</taxon>
        <taxon>Brevibacteriaceae</taxon>
        <taxon>Brevibacterium</taxon>
    </lineage>
</organism>
<feature type="domain" description="Glutaredoxin" evidence="1">
    <location>
        <begin position="15"/>
        <end position="70"/>
    </location>
</feature>
<dbReference type="PANTHER" id="PTHR34386:SF1">
    <property type="entry name" value="GLUTAREDOXIN-LIKE PROTEIN NRDH"/>
    <property type="match status" value="1"/>
</dbReference>
<reference evidence="3" key="1">
    <citation type="journal article" date="2019" name="Int. J. Syst. Evol. Microbiol.">
        <title>The Global Catalogue of Microorganisms (GCM) 10K type strain sequencing project: providing services to taxonomists for standard genome sequencing and annotation.</title>
        <authorList>
            <consortium name="The Broad Institute Genomics Platform"/>
            <consortium name="The Broad Institute Genome Sequencing Center for Infectious Disease"/>
            <person name="Wu L."/>
            <person name="Ma J."/>
        </authorList>
    </citation>
    <scope>NUCLEOTIDE SEQUENCE [LARGE SCALE GENOMIC DNA]</scope>
    <source>
        <strain evidence="3">JCM 17808</strain>
    </source>
</reference>
<protein>
    <submittedName>
        <fullName evidence="2">Mycoredoxin</fullName>
    </submittedName>
</protein>
<dbReference type="RefSeq" id="WP_345028994.1">
    <property type="nucleotide sequence ID" value="NZ_BAABGL010000002.1"/>
</dbReference>
<dbReference type="InterPro" id="IPR017937">
    <property type="entry name" value="Thioredoxin_CS"/>
</dbReference>
<dbReference type="PANTHER" id="PTHR34386">
    <property type="entry name" value="GLUTAREDOXIN"/>
    <property type="match status" value="1"/>
</dbReference>
<dbReference type="SUPFAM" id="SSF52833">
    <property type="entry name" value="Thioredoxin-like"/>
    <property type="match status" value="1"/>
</dbReference>
<dbReference type="EMBL" id="BAABGL010000002">
    <property type="protein sequence ID" value="GAA4382394.1"/>
    <property type="molecule type" value="Genomic_DNA"/>
</dbReference>
<dbReference type="InterPro" id="IPR051548">
    <property type="entry name" value="Grx-like_ET"/>
</dbReference>
<dbReference type="InterPro" id="IPR002109">
    <property type="entry name" value="Glutaredoxin"/>
</dbReference>
<name>A0ABP8J0L8_9MICO</name>